<evidence type="ECO:0000313" key="3">
    <source>
        <dbReference type="EMBL" id="AFU68278.1"/>
    </source>
</evidence>
<dbReference type="STRING" id="313595.P700755_001345"/>
<proteinExistence type="predicted"/>
<gene>
    <name evidence="3" type="ordered locus">P700755_001345</name>
</gene>
<name>K4IEJ4_PSYTT</name>
<dbReference type="eggNOG" id="COG3266">
    <property type="taxonomic scope" value="Bacteria"/>
</dbReference>
<evidence type="ECO:0000313" key="4">
    <source>
        <dbReference type="Proteomes" id="UP000008514"/>
    </source>
</evidence>
<keyword evidence="2" id="KW-0472">Membrane</keyword>
<feature type="transmembrane region" description="Helical" evidence="2">
    <location>
        <begin position="46"/>
        <end position="67"/>
    </location>
</feature>
<keyword evidence="2" id="KW-0812">Transmembrane</keyword>
<dbReference type="HOGENOM" id="CLU_559843_0_0_10"/>
<reference evidence="3" key="2">
    <citation type="submission" date="2012-09" db="EMBL/GenBank/DDBJ databases">
        <title>The complete sequence of Psychroflexus torquis an extreme psychrophile from sea-ice that is stimulated by light.</title>
        <authorList>
            <person name="Feng S."/>
            <person name="Powell S.M."/>
            <person name="Bowman J.P."/>
        </authorList>
    </citation>
    <scope>NUCLEOTIDE SEQUENCE [LARGE SCALE GENOMIC DNA]</scope>
    <source>
        <strain evidence="3">ATCC 700755</strain>
    </source>
</reference>
<reference evidence="3" key="1">
    <citation type="submission" date="2006-03" db="EMBL/GenBank/DDBJ databases">
        <authorList>
            <person name="Bowman J."/>
            <person name="Ferriera S."/>
            <person name="Johnson J."/>
            <person name="Kravitz S."/>
            <person name="Halpern A."/>
            <person name="Remington K."/>
            <person name="Beeson K."/>
            <person name="Tran B."/>
            <person name="Rogers Y.-H."/>
            <person name="Friedman R."/>
            <person name="Venter J.C."/>
        </authorList>
    </citation>
    <scope>NUCLEOTIDE SEQUENCE [LARGE SCALE GENOMIC DNA]</scope>
    <source>
        <strain evidence="3">ATCC 700755</strain>
    </source>
</reference>
<keyword evidence="2" id="KW-1133">Transmembrane helix</keyword>
<dbReference type="InterPro" id="IPR011250">
    <property type="entry name" value="OMP/PagP_B-barrel"/>
</dbReference>
<evidence type="ECO:0000256" key="1">
    <source>
        <dbReference type="SAM" id="MobiDB-lite"/>
    </source>
</evidence>
<dbReference type="Proteomes" id="UP000008514">
    <property type="component" value="Chromosome"/>
</dbReference>
<sequence>MRPSKHIDRLFQESFKDFQESPSPKVWKGIEKKLSEKKRRNKIIPFWWRAASIAAMLTLFFSIGFFYQNKINTQKPILTTRSLENLKIGGTGLLETLTKQEYGFSSVNNRLTKYENNLESLFTFQTIIEIEETVKEVEQNKLNSSRLAQTSVNANSMPFTSLVSNSMSNFEVSKTIANETLKSENRKKKSIFDVIKEQNKNIVIEETKLPHQWEIQPNIAPVFMNSFNGGNAINEELQGKTSSNANVSYGINVAYAINRKVKIRAGVNQVAMGYNTQNVILSTTSSSFRDQGVQSDNFVSKASIGNVSFINGNSRTNPSNQASSNFPRPSSGFSSTGRLSHELGFLEVPLEIEYALLDSKLGIHILGGGSTFLLNNNEIFFEEGGTSSNIGEADNLNDFSFSANFGIGFDYSISKKLSLNLEPKLMYQINTFQSNTTDFQPYFFGVYSGIKLKF</sequence>
<evidence type="ECO:0000256" key="2">
    <source>
        <dbReference type="SAM" id="Phobius"/>
    </source>
</evidence>
<organism evidence="3 4">
    <name type="scientific">Psychroflexus torquis (strain ATCC 700755 / CIP 106069 / ACAM 623)</name>
    <dbReference type="NCBI Taxonomy" id="313595"/>
    <lineage>
        <taxon>Bacteria</taxon>
        <taxon>Pseudomonadati</taxon>
        <taxon>Bacteroidota</taxon>
        <taxon>Flavobacteriia</taxon>
        <taxon>Flavobacteriales</taxon>
        <taxon>Flavobacteriaceae</taxon>
        <taxon>Psychroflexus</taxon>
    </lineage>
</organism>
<protein>
    <submittedName>
        <fullName evidence="3">Uncharacterized protein</fullName>
    </submittedName>
</protein>
<keyword evidence="4" id="KW-1185">Reference proteome</keyword>
<feature type="region of interest" description="Disordered" evidence="1">
    <location>
        <begin position="311"/>
        <end position="333"/>
    </location>
</feature>
<dbReference type="eggNOG" id="COG3637">
    <property type="taxonomic scope" value="Bacteria"/>
</dbReference>
<dbReference type="SUPFAM" id="SSF56925">
    <property type="entry name" value="OMPA-like"/>
    <property type="match status" value="1"/>
</dbReference>
<dbReference type="RefSeq" id="WP_015023884.1">
    <property type="nucleotide sequence ID" value="NC_018721.1"/>
</dbReference>
<accession>K4IEJ4</accession>
<dbReference type="KEGG" id="ptq:P700755_001345"/>
<dbReference type="OrthoDB" id="1113942at2"/>
<dbReference type="EMBL" id="CP003879">
    <property type="protein sequence ID" value="AFU68278.1"/>
    <property type="molecule type" value="Genomic_DNA"/>
</dbReference>
<dbReference type="AlphaFoldDB" id="K4IEJ4"/>